<reference evidence="2 3" key="1">
    <citation type="submission" date="2014-04" db="EMBL/GenBank/DDBJ databases">
        <authorList>
            <consortium name="DOE Joint Genome Institute"/>
            <person name="Kuo A."/>
            <person name="Kohler A."/>
            <person name="Costa M.D."/>
            <person name="Nagy L.G."/>
            <person name="Floudas D."/>
            <person name="Copeland A."/>
            <person name="Barry K.W."/>
            <person name="Cichocki N."/>
            <person name="Veneault-Fourrey C."/>
            <person name="LaButti K."/>
            <person name="Lindquist E.A."/>
            <person name="Lipzen A."/>
            <person name="Lundell T."/>
            <person name="Morin E."/>
            <person name="Murat C."/>
            <person name="Sun H."/>
            <person name="Tunlid A."/>
            <person name="Henrissat B."/>
            <person name="Grigoriev I.V."/>
            <person name="Hibbett D.S."/>
            <person name="Martin F."/>
            <person name="Nordberg H.P."/>
            <person name="Cantor M.N."/>
            <person name="Hua S.X."/>
        </authorList>
    </citation>
    <scope>NUCLEOTIDE SEQUENCE [LARGE SCALE GENOMIC DNA]</scope>
    <source>
        <strain evidence="2 3">441</strain>
    </source>
</reference>
<dbReference type="HOGENOM" id="CLU_095041_0_0_1"/>
<sequence>MLSSAIRLQTIMPWEMALLDELEDKPGDTVAVKMAKFDKRQRRQCLALQRELEAEERRKAKEAKRVHKEQEAEAKRIRELEAERKQLEEETRQAQQAGGSSSQQVPRLERPSKGPTGAASTKVVIDVDDGDDEAMEDTPDVETVSHPRVLRTLLPRKDSMAEVLNRRLGEVMRLLQKNNTAIETLARDVWDLSGVLEESFKALKTMTMALVSQAQNADDV</sequence>
<accession>A0A0C9YDI3</accession>
<name>A0A0C9YDI3_9AGAM</name>
<evidence type="ECO:0000313" key="3">
    <source>
        <dbReference type="Proteomes" id="UP000054018"/>
    </source>
</evidence>
<dbReference type="AlphaFoldDB" id="A0A0C9YDI3"/>
<proteinExistence type="predicted"/>
<evidence type="ECO:0000256" key="1">
    <source>
        <dbReference type="SAM" id="MobiDB-lite"/>
    </source>
</evidence>
<feature type="region of interest" description="Disordered" evidence="1">
    <location>
        <begin position="85"/>
        <end position="124"/>
    </location>
</feature>
<reference evidence="3" key="2">
    <citation type="submission" date="2015-01" db="EMBL/GenBank/DDBJ databases">
        <title>Evolutionary Origins and Diversification of the Mycorrhizal Mutualists.</title>
        <authorList>
            <consortium name="DOE Joint Genome Institute"/>
            <consortium name="Mycorrhizal Genomics Consortium"/>
            <person name="Kohler A."/>
            <person name="Kuo A."/>
            <person name="Nagy L.G."/>
            <person name="Floudas D."/>
            <person name="Copeland A."/>
            <person name="Barry K.W."/>
            <person name="Cichocki N."/>
            <person name="Veneault-Fourrey C."/>
            <person name="LaButti K."/>
            <person name="Lindquist E.A."/>
            <person name="Lipzen A."/>
            <person name="Lundell T."/>
            <person name="Morin E."/>
            <person name="Murat C."/>
            <person name="Riley R."/>
            <person name="Ohm R."/>
            <person name="Sun H."/>
            <person name="Tunlid A."/>
            <person name="Henrissat B."/>
            <person name="Grigoriev I.V."/>
            <person name="Hibbett D.S."/>
            <person name="Martin F."/>
        </authorList>
    </citation>
    <scope>NUCLEOTIDE SEQUENCE [LARGE SCALE GENOMIC DNA]</scope>
    <source>
        <strain evidence="3">441</strain>
    </source>
</reference>
<evidence type="ECO:0000313" key="2">
    <source>
        <dbReference type="EMBL" id="KIK22865.1"/>
    </source>
</evidence>
<dbReference type="EMBL" id="KN833734">
    <property type="protein sequence ID" value="KIK22865.1"/>
    <property type="molecule type" value="Genomic_DNA"/>
</dbReference>
<organism evidence="2 3">
    <name type="scientific">Pisolithus microcarpus 441</name>
    <dbReference type="NCBI Taxonomy" id="765257"/>
    <lineage>
        <taxon>Eukaryota</taxon>
        <taxon>Fungi</taxon>
        <taxon>Dikarya</taxon>
        <taxon>Basidiomycota</taxon>
        <taxon>Agaricomycotina</taxon>
        <taxon>Agaricomycetes</taxon>
        <taxon>Agaricomycetidae</taxon>
        <taxon>Boletales</taxon>
        <taxon>Sclerodermatineae</taxon>
        <taxon>Pisolithaceae</taxon>
        <taxon>Pisolithus</taxon>
    </lineage>
</organism>
<protein>
    <submittedName>
        <fullName evidence="2">Uncharacterized protein</fullName>
    </submittedName>
</protein>
<gene>
    <name evidence="2" type="ORF">PISMIDRAFT_11326</name>
</gene>
<keyword evidence="3" id="KW-1185">Reference proteome</keyword>
<dbReference type="Proteomes" id="UP000054018">
    <property type="component" value="Unassembled WGS sequence"/>
</dbReference>
<dbReference type="OrthoDB" id="10586554at2759"/>
<feature type="compositionally biased region" description="Low complexity" evidence="1">
    <location>
        <begin position="93"/>
        <end position="104"/>
    </location>
</feature>